<dbReference type="GO" id="GO:0004386">
    <property type="term" value="F:helicase activity"/>
    <property type="evidence" value="ECO:0007669"/>
    <property type="project" value="UniProtKB-KW"/>
</dbReference>
<keyword evidence="3" id="KW-0347">Helicase</keyword>
<keyword evidence="4" id="KW-0067">ATP-binding</keyword>
<reference evidence="5" key="1">
    <citation type="submission" date="2021-02" db="EMBL/GenBank/DDBJ databases">
        <authorList>
            <person name="Nowell W R."/>
        </authorList>
    </citation>
    <scope>NUCLEOTIDE SEQUENCE</scope>
</reference>
<dbReference type="AlphaFoldDB" id="A0A821M359"/>
<dbReference type="GO" id="GO:0016787">
    <property type="term" value="F:hydrolase activity"/>
    <property type="evidence" value="ECO:0007669"/>
    <property type="project" value="UniProtKB-KW"/>
</dbReference>
<evidence type="ECO:0000256" key="2">
    <source>
        <dbReference type="ARBA" id="ARBA00022801"/>
    </source>
</evidence>
<evidence type="ECO:0000313" key="6">
    <source>
        <dbReference type="Proteomes" id="UP000663873"/>
    </source>
</evidence>
<evidence type="ECO:0000256" key="3">
    <source>
        <dbReference type="ARBA" id="ARBA00022806"/>
    </source>
</evidence>
<evidence type="ECO:0000256" key="1">
    <source>
        <dbReference type="ARBA" id="ARBA00022741"/>
    </source>
</evidence>
<accession>A0A821M359</accession>
<comment type="caution">
    <text evidence="5">The sequence shown here is derived from an EMBL/GenBank/DDBJ whole genome shotgun (WGS) entry which is preliminary data.</text>
</comment>
<dbReference type="EMBL" id="CAJOBP010041755">
    <property type="protein sequence ID" value="CAF4760548.1"/>
    <property type="molecule type" value="Genomic_DNA"/>
</dbReference>
<evidence type="ECO:0008006" key="7">
    <source>
        <dbReference type="Google" id="ProtNLM"/>
    </source>
</evidence>
<dbReference type="GO" id="GO:0005524">
    <property type="term" value="F:ATP binding"/>
    <property type="evidence" value="ECO:0007669"/>
    <property type="project" value="UniProtKB-KW"/>
</dbReference>
<organism evidence="5 6">
    <name type="scientific">Rotaria socialis</name>
    <dbReference type="NCBI Taxonomy" id="392032"/>
    <lineage>
        <taxon>Eukaryota</taxon>
        <taxon>Metazoa</taxon>
        <taxon>Spiralia</taxon>
        <taxon>Gnathifera</taxon>
        <taxon>Rotifera</taxon>
        <taxon>Eurotatoria</taxon>
        <taxon>Bdelloidea</taxon>
        <taxon>Philodinida</taxon>
        <taxon>Philodinidae</taxon>
        <taxon>Rotaria</taxon>
    </lineage>
</organism>
<keyword evidence="1" id="KW-0547">Nucleotide-binding</keyword>
<protein>
    <recommendedName>
        <fullName evidence="7">Helicase ATP-binding domain-containing protein</fullName>
    </recommendedName>
</protein>
<dbReference type="InterPro" id="IPR027417">
    <property type="entry name" value="P-loop_NTPase"/>
</dbReference>
<dbReference type="Proteomes" id="UP000663873">
    <property type="component" value="Unassembled WGS sequence"/>
</dbReference>
<name>A0A821M359_9BILA</name>
<keyword evidence="2" id="KW-0378">Hydrolase</keyword>
<feature type="non-terminal residue" evidence="5">
    <location>
        <position position="1"/>
    </location>
</feature>
<keyword evidence="6" id="KW-1185">Reference proteome</keyword>
<dbReference type="PANTHER" id="PTHR18934">
    <property type="entry name" value="ATP-DEPENDENT RNA HELICASE"/>
    <property type="match status" value="1"/>
</dbReference>
<dbReference type="Gene3D" id="3.40.50.300">
    <property type="entry name" value="P-loop containing nucleotide triphosphate hydrolases"/>
    <property type="match status" value="1"/>
</dbReference>
<gene>
    <name evidence="5" type="ORF">UJA718_LOCUS39418</name>
</gene>
<sequence length="164" mass="18531">KSTLLPALLIAEGYDRVLVTQPRRLPCTSICDRVNSTMTSNEDSERIAGWAVSGDEHDIKSPILYLTDGLLKEQLLHDEDLITDQTKLNKSIVFFLDEIHERSINIDLCLALLVRLLTKKPYLQSKMKLVISSATLDSSVPALFLQKIKMLRFGEFKMPKLGTE</sequence>
<evidence type="ECO:0000256" key="4">
    <source>
        <dbReference type="ARBA" id="ARBA00022840"/>
    </source>
</evidence>
<dbReference type="SUPFAM" id="SSF52540">
    <property type="entry name" value="P-loop containing nucleoside triphosphate hydrolases"/>
    <property type="match status" value="1"/>
</dbReference>
<proteinExistence type="predicted"/>
<evidence type="ECO:0000313" key="5">
    <source>
        <dbReference type="EMBL" id="CAF4760548.1"/>
    </source>
</evidence>
<dbReference type="GO" id="GO:0003723">
    <property type="term" value="F:RNA binding"/>
    <property type="evidence" value="ECO:0007669"/>
    <property type="project" value="TreeGrafter"/>
</dbReference>
<dbReference type="PANTHER" id="PTHR18934:SF91">
    <property type="entry name" value="PRE-MRNA-SPLICING FACTOR ATP-DEPENDENT RNA HELICASE PRP16"/>
    <property type="match status" value="1"/>
</dbReference>